<evidence type="ECO:0000313" key="5">
    <source>
        <dbReference type="EMBL" id="SHH26693.1"/>
    </source>
</evidence>
<dbReference type="Pfam" id="PF25954">
    <property type="entry name" value="Beta-barrel_RND_2"/>
    <property type="match status" value="1"/>
</dbReference>
<dbReference type="Gene3D" id="2.40.50.100">
    <property type="match status" value="1"/>
</dbReference>
<protein>
    <submittedName>
        <fullName evidence="5">RND family efflux transporter, MFP subunit</fullName>
    </submittedName>
</protein>
<evidence type="ECO:0000259" key="3">
    <source>
        <dbReference type="Pfam" id="PF25917"/>
    </source>
</evidence>
<accession>A0A1M5RLI4</accession>
<dbReference type="Proteomes" id="UP000184212">
    <property type="component" value="Unassembled WGS sequence"/>
</dbReference>
<feature type="signal peptide" evidence="2">
    <location>
        <begin position="1"/>
        <end position="23"/>
    </location>
</feature>
<feature type="domain" description="CusB-like beta-barrel" evidence="4">
    <location>
        <begin position="203"/>
        <end position="274"/>
    </location>
</feature>
<dbReference type="PANTHER" id="PTHR30469">
    <property type="entry name" value="MULTIDRUG RESISTANCE PROTEIN MDTA"/>
    <property type="match status" value="1"/>
</dbReference>
<dbReference type="PROSITE" id="PS51257">
    <property type="entry name" value="PROKAR_LIPOPROTEIN"/>
    <property type="match status" value="1"/>
</dbReference>
<dbReference type="PANTHER" id="PTHR30469:SF15">
    <property type="entry name" value="HLYD FAMILY OF SECRETION PROTEINS"/>
    <property type="match status" value="1"/>
</dbReference>
<dbReference type="SUPFAM" id="SSF111369">
    <property type="entry name" value="HlyD-like secretion proteins"/>
    <property type="match status" value="1"/>
</dbReference>
<dbReference type="EMBL" id="FQWQ01000002">
    <property type="protein sequence ID" value="SHH26693.1"/>
    <property type="molecule type" value="Genomic_DNA"/>
</dbReference>
<evidence type="ECO:0000256" key="1">
    <source>
        <dbReference type="ARBA" id="ARBA00009477"/>
    </source>
</evidence>
<dbReference type="Pfam" id="PF25917">
    <property type="entry name" value="BSH_RND"/>
    <property type="match status" value="1"/>
</dbReference>
<dbReference type="GO" id="GO:1990281">
    <property type="term" value="C:efflux pump complex"/>
    <property type="evidence" value="ECO:0007669"/>
    <property type="project" value="TreeGrafter"/>
</dbReference>
<evidence type="ECO:0000256" key="2">
    <source>
        <dbReference type="SAM" id="SignalP"/>
    </source>
</evidence>
<keyword evidence="6" id="KW-1185">Reference proteome</keyword>
<dbReference type="InterPro" id="IPR058625">
    <property type="entry name" value="MdtA-like_BSH"/>
</dbReference>
<feature type="domain" description="Multidrug resistance protein MdtA-like barrel-sandwich hybrid" evidence="3">
    <location>
        <begin position="76"/>
        <end position="189"/>
    </location>
</feature>
<reference evidence="5 6" key="1">
    <citation type="submission" date="2016-11" db="EMBL/GenBank/DDBJ databases">
        <authorList>
            <person name="Jaros S."/>
            <person name="Januszkiewicz K."/>
            <person name="Wedrychowicz H."/>
        </authorList>
    </citation>
    <scope>NUCLEOTIDE SEQUENCE [LARGE SCALE GENOMIC DNA]</scope>
    <source>
        <strain evidence="5 6">DSM 24574</strain>
    </source>
</reference>
<dbReference type="RefSeq" id="WP_073136298.1">
    <property type="nucleotide sequence ID" value="NZ_FQWQ01000002.1"/>
</dbReference>
<keyword evidence="2" id="KW-0732">Signal</keyword>
<dbReference type="Gene3D" id="2.40.420.20">
    <property type="match status" value="1"/>
</dbReference>
<dbReference type="InterPro" id="IPR006143">
    <property type="entry name" value="RND_pump_MFP"/>
</dbReference>
<name>A0A1M5RLI4_9BACT</name>
<organism evidence="5 6">
    <name type="scientific">Chryseolinea serpens</name>
    <dbReference type="NCBI Taxonomy" id="947013"/>
    <lineage>
        <taxon>Bacteria</taxon>
        <taxon>Pseudomonadati</taxon>
        <taxon>Bacteroidota</taxon>
        <taxon>Cytophagia</taxon>
        <taxon>Cytophagales</taxon>
        <taxon>Fulvivirgaceae</taxon>
        <taxon>Chryseolinea</taxon>
    </lineage>
</organism>
<proteinExistence type="inferred from homology"/>
<dbReference type="Gene3D" id="2.40.30.170">
    <property type="match status" value="1"/>
</dbReference>
<dbReference type="OrthoDB" id="9798190at2"/>
<evidence type="ECO:0000313" key="6">
    <source>
        <dbReference type="Proteomes" id="UP000184212"/>
    </source>
</evidence>
<sequence length="354" mass="37922">MNTIQKNFLFAGAILLTAVVLQACTDSKGERKAIPNASEPVPVKVMSLEKSTNLTDIKASGQLTTDDETTLSFKSGGVIGAVLVKEGEAVKKGQLLATLDLTELNAQVAQARFSYEKAQRDLQRITNLYRDSVATLEQLQNVQTGLDIAKQQLEAVTFNRTFAEIHAPANGFVLRKFVNAGQVVSTGNPVLVTNGAAKGDWILKVGVSDKQWAEVKNGDKTTVQIDAFPEKTFKGTVLRRSETSDPQTGAFTLELKVENDGVKLAAGMFGSAVIHSGVSVTSWSVPYEAVLDANGNEGFVFVTDDSRTARKQPVTIASFDGRTIRISAGLENASALVIAGSAYLSDRSPIQILK</sequence>
<dbReference type="NCBIfam" id="TIGR01730">
    <property type="entry name" value="RND_mfp"/>
    <property type="match status" value="1"/>
</dbReference>
<dbReference type="InterPro" id="IPR058792">
    <property type="entry name" value="Beta-barrel_RND_2"/>
</dbReference>
<dbReference type="STRING" id="947013.SAMN04488109_3443"/>
<dbReference type="Gene3D" id="1.10.287.470">
    <property type="entry name" value="Helix hairpin bin"/>
    <property type="match status" value="1"/>
</dbReference>
<feature type="chain" id="PRO_5012160706" evidence="2">
    <location>
        <begin position="24"/>
        <end position="354"/>
    </location>
</feature>
<gene>
    <name evidence="5" type="ORF">SAMN04488109_3443</name>
</gene>
<comment type="similarity">
    <text evidence="1">Belongs to the membrane fusion protein (MFP) (TC 8.A.1) family.</text>
</comment>
<dbReference type="GO" id="GO:0015562">
    <property type="term" value="F:efflux transmembrane transporter activity"/>
    <property type="evidence" value="ECO:0007669"/>
    <property type="project" value="TreeGrafter"/>
</dbReference>
<evidence type="ECO:0000259" key="4">
    <source>
        <dbReference type="Pfam" id="PF25954"/>
    </source>
</evidence>
<dbReference type="AlphaFoldDB" id="A0A1M5RLI4"/>